<keyword evidence="6" id="KW-1185">Reference proteome</keyword>
<dbReference type="SUPFAM" id="SSF52540">
    <property type="entry name" value="P-loop containing nucleoside triphosphate hydrolases"/>
    <property type="match status" value="1"/>
</dbReference>
<evidence type="ECO:0000313" key="5">
    <source>
        <dbReference type="EMBL" id="QCT73297.1"/>
    </source>
</evidence>
<dbReference type="InterPro" id="IPR003593">
    <property type="entry name" value="AAA+_ATPase"/>
</dbReference>
<sequence length="214" mass="24103">MNKLICIEHATKCFKDKVVFNDVNIEIFKGDCVGITGYNGCGKSVLMKCICGFSKLTQGEVKINGKKIGKDIDFIENAGVIIESPEFINDLSGYKNLKIIAEIQKKIDEDRILRIMSLVGLKNEENKKVRKYSLGMKQKLRIAQAIMEYPEILILDEPTNGLDKQSVENIRKILKSFLSKGGTILLASHNKGDIETLCNTVYEYNNSDCKFIKI</sequence>
<dbReference type="PANTHER" id="PTHR42939:SF1">
    <property type="entry name" value="ABC TRANSPORTER ATP-BINDING PROTEIN ALBC-RELATED"/>
    <property type="match status" value="1"/>
</dbReference>
<dbReference type="GO" id="GO:0005524">
    <property type="term" value="F:ATP binding"/>
    <property type="evidence" value="ECO:0007669"/>
    <property type="project" value="UniProtKB-KW"/>
</dbReference>
<protein>
    <submittedName>
        <fullName evidence="5">Multidrug ABC transporter ATP-binding protein</fullName>
    </submittedName>
</protein>
<evidence type="ECO:0000256" key="2">
    <source>
        <dbReference type="ARBA" id="ARBA00022741"/>
    </source>
</evidence>
<dbReference type="KEGG" id="emt:CPZ25_018910"/>
<feature type="domain" description="ABC transporter" evidence="4">
    <location>
        <begin position="5"/>
        <end position="214"/>
    </location>
</feature>
<evidence type="ECO:0000256" key="3">
    <source>
        <dbReference type="ARBA" id="ARBA00022840"/>
    </source>
</evidence>
<dbReference type="Proteomes" id="UP000218387">
    <property type="component" value="Chromosome"/>
</dbReference>
<accession>A0A4P9CCE4</accession>
<evidence type="ECO:0000313" key="6">
    <source>
        <dbReference type="Proteomes" id="UP000218387"/>
    </source>
</evidence>
<dbReference type="PANTHER" id="PTHR42939">
    <property type="entry name" value="ABC TRANSPORTER ATP-BINDING PROTEIN ALBC-RELATED"/>
    <property type="match status" value="1"/>
</dbReference>
<evidence type="ECO:0000259" key="4">
    <source>
        <dbReference type="PROSITE" id="PS50893"/>
    </source>
</evidence>
<name>A0A4P9CCE4_EUBML</name>
<keyword evidence="2" id="KW-0547">Nucleotide-binding</keyword>
<organism evidence="5 6">
    <name type="scientific">Eubacterium maltosivorans</name>
    <dbReference type="NCBI Taxonomy" id="2041044"/>
    <lineage>
        <taxon>Bacteria</taxon>
        <taxon>Bacillati</taxon>
        <taxon>Bacillota</taxon>
        <taxon>Clostridia</taxon>
        <taxon>Eubacteriales</taxon>
        <taxon>Eubacteriaceae</taxon>
        <taxon>Eubacterium</taxon>
    </lineage>
</organism>
<gene>
    <name evidence="5" type="ORF">CPZ25_018910</name>
</gene>
<keyword evidence="1" id="KW-0813">Transport</keyword>
<proteinExistence type="predicted"/>
<dbReference type="GO" id="GO:0016887">
    <property type="term" value="F:ATP hydrolysis activity"/>
    <property type="evidence" value="ECO:0007669"/>
    <property type="project" value="InterPro"/>
</dbReference>
<dbReference type="InterPro" id="IPR027417">
    <property type="entry name" value="P-loop_NTPase"/>
</dbReference>
<dbReference type="EMBL" id="CP029487">
    <property type="protein sequence ID" value="QCT73297.1"/>
    <property type="molecule type" value="Genomic_DNA"/>
</dbReference>
<dbReference type="RefSeq" id="WP_074616664.1">
    <property type="nucleotide sequence ID" value="NZ_CP029487.1"/>
</dbReference>
<reference evidence="5 6" key="1">
    <citation type="submission" date="2018-05" db="EMBL/GenBank/DDBJ databases">
        <title>Genome comparison of Eubacterium sp.</title>
        <authorList>
            <person name="Feng Y."/>
            <person name="Sanchez-Andrea I."/>
            <person name="Stams A.J.M."/>
            <person name="De Vos W.M."/>
        </authorList>
    </citation>
    <scope>NUCLEOTIDE SEQUENCE [LARGE SCALE GENOMIC DNA]</scope>
    <source>
        <strain evidence="5 6">YI</strain>
    </source>
</reference>
<dbReference type="SMART" id="SM00382">
    <property type="entry name" value="AAA"/>
    <property type="match status" value="1"/>
</dbReference>
<evidence type="ECO:0000256" key="1">
    <source>
        <dbReference type="ARBA" id="ARBA00022448"/>
    </source>
</evidence>
<dbReference type="Pfam" id="PF00005">
    <property type="entry name" value="ABC_tran"/>
    <property type="match status" value="1"/>
</dbReference>
<dbReference type="PROSITE" id="PS50893">
    <property type="entry name" value="ABC_TRANSPORTER_2"/>
    <property type="match status" value="1"/>
</dbReference>
<dbReference type="Gene3D" id="3.40.50.300">
    <property type="entry name" value="P-loop containing nucleotide triphosphate hydrolases"/>
    <property type="match status" value="1"/>
</dbReference>
<dbReference type="InterPro" id="IPR051782">
    <property type="entry name" value="ABC_Transporter_VariousFunc"/>
</dbReference>
<dbReference type="InterPro" id="IPR003439">
    <property type="entry name" value="ABC_transporter-like_ATP-bd"/>
</dbReference>
<dbReference type="PROSITE" id="PS00211">
    <property type="entry name" value="ABC_TRANSPORTER_1"/>
    <property type="match status" value="1"/>
</dbReference>
<dbReference type="AlphaFoldDB" id="A0A4P9CCE4"/>
<keyword evidence="3 5" id="KW-0067">ATP-binding</keyword>
<dbReference type="InterPro" id="IPR017871">
    <property type="entry name" value="ABC_transporter-like_CS"/>
</dbReference>